<evidence type="ECO:0000259" key="6">
    <source>
        <dbReference type="PROSITE" id="PS51471"/>
    </source>
</evidence>
<evidence type="ECO:0000256" key="1">
    <source>
        <dbReference type="ARBA" id="ARBA00008056"/>
    </source>
</evidence>
<evidence type="ECO:0000256" key="3">
    <source>
        <dbReference type="ARBA" id="ARBA00023002"/>
    </source>
</evidence>
<sequence>MMSTKSDREAELRAFDETKLGVKGIVDAGVTTIPSIFIHPISKLHLPPKITDIDDDDDRFLFPIIDLRESENDLEHRKKVVEEIREASEKWGFFQVTNHGIPNMVLEDMIKGVRGFFELDNEVKKCYYTRDFVNDKFVYHSNVDLYTGPAANWRDSFSCMMAPNPPRLDELPPSCREILMEYSGQVMKLGIMLFGLLSEALGLKQSHLYDIGCAQGLNVSGHYYPACPQPKLTMGTSKHADIDFLTILLQDQIGGLQVLHQNHWVDVPPIPGALVINIGDHLQLVTNDRFKSVEHRVLANHKGPRVSVASFFSTLFQESSTRFRPIEELVTDENPQKYREITVKEYYAYFLGKGLDGTSVLPHFKI</sequence>
<reference evidence="8" key="2">
    <citation type="submission" date="2025-08" db="UniProtKB">
        <authorList>
            <consortium name="RefSeq"/>
        </authorList>
    </citation>
    <scope>IDENTIFICATION</scope>
    <source>
        <tissue evidence="8">Leaf</tissue>
    </source>
</reference>
<dbReference type="PROSITE" id="PS51471">
    <property type="entry name" value="FE2OG_OXY"/>
    <property type="match status" value="1"/>
</dbReference>
<dbReference type="GeneID" id="110801471"/>
<keyword evidence="3 5" id="KW-0560">Oxidoreductase</keyword>
<dbReference type="Pfam" id="PF03171">
    <property type="entry name" value="2OG-FeII_Oxy"/>
    <property type="match status" value="1"/>
</dbReference>
<dbReference type="Proteomes" id="UP000813463">
    <property type="component" value="Chromosome 3"/>
</dbReference>
<keyword evidence="4 5" id="KW-0408">Iron</keyword>
<evidence type="ECO:0000256" key="4">
    <source>
        <dbReference type="ARBA" id="ARBA00023004"/>
    </source>
</evidence>
<accession>A0ABM3RGI7</accession>
<dbReference type="InterPro" id="IPR027443">
    <property type="entry name" value="IPNS-like_sf"/>
</dbReference>
<keyword evidence="2 5" id="KW-0479">Metal-binding</keyword>
<reference evidence="7" key="1">
    <citation type="journal article" date="2021" name="Nat. Commun.">
        <title>Genomic analyses provide insights into spinach domestication and the genetic basis of agronomic traits.</title>
        <authorList>
            <person name="Cai X."/>
            <person name="Sun X."/>
            <person name="Xu C."/>
            <person name="Sun H."/>
            <person name="Wang X."/>
            <person name="Ge C."/>
            <person name="Zhang Z."/>
            <person name="Wang Q."/>
            <person name="Fei Z."/>
            <person name="Jiao C."/>
            <person name="Wang Q."/>
        </authorList>
    </citation>
    <scope>NUCLEOTIDE SEQUENCE [LARGE SCALE GENOMIC DNA]</scope>
    <source>
        <strain evidence="7">cv. Varoflay</strain>
    </source>
</reference>
<dbReference type="PANTHER" id="PTHR10209">
    <property type="entry name" value="OXIDOREDUCTASE, 2OG-FE II OXYGENASE FAMILY PROTEIN"/>
    <property type="match status" value="1"/>
</dbReference>
<comment type="similarity">
    <text evidence="1 5">Belongs to the iron/ascorbate-dependent oxidoreductase family.</text>
</comment>
<dbReference type="RefSeq" id="XP_056694735.1">
    <property type="nucleotide sequence ID" value="XM_056838757.1"/>
</dbReference>
<dbReference type="InterPro" id="IPR026992">
    <property type="entry name" value="DIOX_N"/>
</dbReference>
<dbReference type="PANTHER" id="PTHR10209:SF866">
    <property type="entry name" value="1-AMINOCYCLOPROPANE-1-CARBOXYLATE OXIDASE HOMOLOG 1-LIKE"/>
    <property type="match status" value="1"/>
</dbReference>
<dbReference type="Pfam" id="PF14226">
    <property type="entry name" value="DIOX_N"/>
    <property type="match status" value="1"/>
</dbReference>
<evidence type="ECO:0000256" key="2">
    <source>
        <dbReference type="ARBA" id="ARBA00022723"/>
    </source>
</evidence>
<name>A0ABM3RGI7_SPIOL</name>
<evidence type="ECO:0000256" key="5">
    <source>
        <dbReference type="RuleBase" id="RU003682"/>
    </source>
</evidence>
<dbReference type="InterPro" id="IPR005123">
    <property type="entry name" value="Oxoglu/Fe-dep_dioxygenase_dom"/>
</dbReference>
<gene>
    <name evidence="8" type="primary">LOC110801471</name>
</gene>
<protein>
    <submittedName>
        <fullName evidence="8">1-aminocyclopropane-1-carboxylate oxidase homolog 1</fullName>
    </submittedName>
</protein>
<keyword evidence="7" id="KW-1185">Reference proteome</keyword>
<evidence type="ECO:0000313" key="8">
    <source>
        <dbReference type="RefSeq" id="XP_056694735.1"/>
    </source>
</evidence>
<feature type="domain" description="Fe2OG dioxygenase" evidence="6">
    <location>
        <begin position="213"/>
        <end position="319"/>
    </location>
</feature>
<proteinExistence type="inferred from homology"/>
<dbReference type="SUPFAM" id="SSF51197">
    <property type="entry name" value="Clavaminate synthase-like"/>
    <property type="match status" value="1"/>
</dbReference>
<organism evidence="7 8">
    <name type="scientific">Spinacia oleracea</name>
    <name type="common">Spinach</name>
    <dbReference type="NCBI Taxonomy" id="3562"/>
    <lineage>
        <taxon>Eukaryota</taxon>
        <taxon>Viridiplantae</taxon>
        <taxon>Streptophyta</taxon>
        <taxon>Embryophyta</taxon>
        <taxon>Tracheophyta</taxon>
        <taxon>Spermatophyta</taxon>
        <taxon>Magnoliopsida</taxon>
        <taxon>eudicotyledons</taxon>
        <taxon>Gunneridae</taxon>
        <taxon>Pentapetalae</taxon>
        <taxon>Caryophyllales</taxon>
        <taxon>Chenopodiaceae</taxon>
        <taxon>Chenopodioideae</taxon>
        <taxon>Anserineae</taxon>
        <taxon>Spinacia</taxon>
    </lineage>
</organism>
<dbReference type="InterPro" id="IPR044861">
    <property type="entry name" value="IPNS-like_FE2OG_OXY"/>
</dbReference>
<evidence type="ECO:0000313" key="7">
    <source>
        <dbReference type="Proteomes" id="UP000813463"/>
    </source>
</evidence>
<dbReference type="Gene3D" id="2.60.120.330">
    <property type="entry name" value="B-lactam Antibiotic, Isopenicillin N Synthase, Chain"/>
    <property type="match status" value="1"/>
</dbReference>